<dbReference type="Gene3D" id="3.20.20.450">
    <property type="entry name" value="EAL domain"/>
    <property type="match status" value="1"/>
</dbReference>
<dbReference type="PANTHER" id="PTHR33121:SF79">
    <property type="entry name" value="CYCLIC DI-GMP PHOSPHODIESTERASE PDED-RELATED"/>
    <property type="match status" value="1"/>
</dbReference>
<dbReference type="Pfam" id="PF00563">
    <property type="entry name" value="EAL"/>
    <property type="match status" value="1"/>
</dbReference>
<gene>
    <name evidence="2" type="ORF">GA0061070_106030</name>
</gene>
<dbReference type="AlphaFoldDB" id="A0A1C4GB94"/>
<dbReference type="RefSeq" id="WP_139109810.1">
    <property type="nucleotide sequence ID" value="NZ_FMBC01000060.1"/>
</dbReference>
<evidence type="ECO:0000313" key="3">
    <source>
        <dbReference type="Proteomes" id="UP000198515"/>
    </source>
</evidence>
<evidence type="ECO:0000313" key="2">
    <source>
        <dbReference type="EMBL" id="SCC65457.1"/>
    </source>
</evidence>
<dbReference type="GO" id="GO:0071111">
    <property type="term" value="F:cyclic-guanylate-specific phosphodiesterase activity"/>
    <property type="evidence" value="ECO:0007669"/>
    <property type="project" value="InterPro"/>
</dbReference>
<dbReference type="InterPro" id="IPR050706">
    <property type="entry name" value="Cyclic-di-GMP_PDE-like"/>
</dbReference>
<keyword evidence="3" id="KW-1185">Reference proteome</keyword>
<dbReference type="InterPro" id="IPR001633">
    <property type="entry name" value="EAL_dom"/>
</dbReference>
<name>A0A1C4GB94_9ENTR</name>
<dbReference type="PROSITE" id="PS50883">
    <property type="entry name" value="EAL"/>
    <property type="match status" value="1"/>
</dbReference>
<sequence>LTRLLPRHQRPVMVWNPPGSTNGRLSPEEQAFELAVHQGHVFPVFQPVTDRHYETKGFEILIRWRRDGQEMQPADFLPNIRSPGNWLLLTAFVISEAVRQINATAGDWYFAINVPAFVAGSKALISMLETARQQLNDPTRAERLVLEFSETTDVSRSGVKENIREMQRGGHRILLDDCFSSHSVTFPARQVRFNGYKLDKSIVDTFMHNHHDASLIQSLVVYCQLNDVECIAEGVDSPEKFNALCRAGVTGFQGYYLSGPVYRESLDETVRQLQTRHNNITRTGDAGTCK</sequence>
<feature type="non-terminal residue" evidence="2">
    <location>
        <position position="1"/>
    </location>
</feature>
<proteinExistence type="predicted"/>
<reference evidence="3" key="1">
    <citation type="submission" date="2016-08" db="EMBL/GenBank/DDBJ databases">
        <authorList>
            <person name="Varghese N."/>
            <person name="Submissions Spin"/>
        </authorList>
    </citation>
    <scope>NUCLEOTIDE SEQUENCE [LARGE SCALE GENOMIC DNA]</scope>
    <source>
        <strain evidence="3">REICA_142</strain>
    </source>
</reference>
<dbReference type="Proteomes" id="UP000198515">
    <property type="component" value="Unassembled WGS sequence"/>
</dbReference>
<dbReference type="CDD" id="cd01948">
    <property type="entry name" value="EAL"/>
    <property type="match status" value="1"/>
</dbReference>
<dbReference type="PANTHER" id="PTHR33121">
    <property type="entry name" value="CYCLIC DI-GMP PHOSPHODIESTERASE PDEF"/>
    <property type="match status" value="1"/>
</dbReference>
<accession>A0A1C4GB94</accession>
<dbReference type="OrthoDB" id="6606424at2"/>
<feature type="domain" description="EAL" evidence="1">
    <location>
        <begin position="25"/>
        <end position="274"/>
    </location>
</feature>
<dbReference type="SMART" id="SM00052">
    <property type="entry name" value="EAL"/>
    <property type="match status" value="1"/>
</dbReference>
<dbReference type="EMBL" id="FMBC01000060">
    <property type="protein sequence ID" value="SCC65457.1"/>
    <property type="molecule type" value="Genomic_DNA"/>
</dbReference>
<evidence type="ECO:0000259" key="1">
    <source>
        <dbReference type="PROSITE" id="PS50883"/>
    </source>
</evidence>
<protein>
    <submittedName>
        <fullName evidence="2">EAL domain, c-di-GMP-specific phosphodiesterase class I (Or its enzymatically inactive variant)</fullName>
    </submittedName>
</protein>
<dbReference type="InterPro" id="IPR035919">
    <property type="entry name" value="EAL_sf"/>
</dbReference>
<organism evidence="2 3">
    <name type="scientific">Kosakonia oryziphila</name>
    <dbReference type="NCBI Taxonomy" id="1005667"/>
    <lineage>
        <taxon>Bacteria</taxon>
        <taxon>Pseudomonadati</taxon>
        <taxon>Pseudomonadota</taxon>
        <taxon>Gammaproteobacteria</taxon>
        <taxon>Enterobacterales</taxon>
        <taxon>Enterobacteriaceae</taxon>
        <taxon>Kosakonia</taxon>
    </lineage>
</organism>
<dbReference type="SUPFAM" id="SSF141868">
    <property type="entry name" value="EAL domain-like"/>
    <property type="match status" value="1"/>
</dbReference>